<sequence length="74" mass="8497">MMVGLQPYYVPCPVQIKLGVWRTLDNHCFRLSYRPFTAPYLAREHARVTIFTGKLLLSTLCRLDTPSRGKGTKL</sequence>
<dbReference type="Proteomes" id="UP000595272">
    <property type="component" value="Segment"/>
</dbReference>
<name>A0A8B6Q872_9CAUD</name>
<evidence type="ECO:0000313" key="1">
    <source>
        <dbReference type="EMBL" id="QQM18227.1"/>
    </source>
</evidence>
<reference evidence="1 2" key="1">
    <citation type="submission" date="2020-12" db="EMBL/GenBank/DDBJ databases">
        <title>Complete genome sequence of Stenotrophomonas maltophilia phage Salva.</title>
        <authorList>
            <person name="Jefferson B."/>
            <person name="Yao G."/>
            <person name="Clark J."/>
            <person name="Le T."/>
            <person name="Young R."/>
            <person name="Gonzalez C."/>
            <person name="Liu M."/>
        </authorList>
    </citation>
    <scope>NUCLEOTIDE SEQUENCE [LARGE SCALE GENOMIC DNA]</scope>
</reference>
<organism evidence="1 2">
    <name type="scientific">Stenotrophomonas phage Salva</name>
    <dbReference type="NCBI Taxonomy" id="2801524"/>
    <lineage>
        <taxon>Viruses</taxon>
        <taxon>Duplodnaviria</taxon>
        <taxon>Heunggongvirae</taxon>
        <taxon>Uroviricota</taxon>
        <taxon>Caudoviricetes</taxon>
        <taxon>Beaumontvirinae</taxon>
        <taxon>Salvavirus</taxon>
        <taxon>Salvavirus salva</taxon>
    </lineage>
</organism>
<gene>
    <name evidence="1" type="ORF">CPT_Salva_063</name>
</gene>
<dbReference type="EMBL" id="MW393850">
    <property type="protein sequence ID" value="QQM18227.1"/>
    <property type="molecule type" value="Genomic_DNA"/>
</dbReference>
<protein>
    <submittedName>
        <fullName evidence="1">Uncharacterized protein</fullName>
    </submittedName>
</protein>
<evidence type="ECO:0000313" key="2">
    <source>
        <dbReference type="Proteomes" id="UP000595272"/>
    </source>
</evidence>
<proteinExistence type="predicted"/>
<keyword evidence="2" id="KW-1185">Reference proteome</keyword>
<accession>A0A8B6Q872</accession>